<keyword evidence="10" id="KW-1185">Reference proteome</keyword>
<dbReference type="RefSeq" id="WP_377936319.1">
    <property type="nucleotide sequence ID" value="NZ_JBHUEA010000030.1"/>
</dbReference>
<dbReference type="PROSITE" id="PS50928">
    <property type="entry name" value="ABC_TM1"/>
    <property type="match status" value="1"/>
</dbReference>
<comment type="caution">
    <text evidence="9">The sequence shown here is derived from an EMBL/GenBank/DDBJ whole genome shotgun (WGS) entry which is preliminary data.</text>
</comment>
<gene>
    <name evidence="9" type="ORF">ACFSBI_14965</name>
</gene>
<comment type="similarity">
    <text evidence="7">Belongs to the binding-protein-dependent transport system permease family.</text>
</comment>
<sequence>MTEVLRAPAATPAVRTGPRRRGRWPFSPWHLLLLPTAIVFAVPFLQMFLAAFTPAADLNKIPTPFIPSSFTLDGFVRLLTTTPVLLWLGNTVIVSATTIVSHLVLCSLAGYGFARLRFRGRNAGFLFIGATVMIPVQVLMIPTYVLFSRVGLLNGLGAAIVPWLASAFGIFLMRQFFLSLPVELEEAGLIDGCSRRQIFFRIVLPLAKPALTTLMIFTLLNVWNDLVWPLVLINNDQAFTLQLGITNFQGTRRTEWSLLMAANVVATLPLLAFFLVAQKQFVQTMTFSGLKG</sequence>
<feature type="transmembrane region" description="Helical" evidence="7">
    <location>
        <begin position="125"/>
        <end position="147"/>
    </location>
</feature>
<keyword evidence="4 7" id="KW-0812">Transmembrane</keyword>
<dbReference type="SUPFAM" id="SSF161098">
    <property type="entry name" value="MetI-like"/>
    <property type="match status" value="1"/>
</dbReference>
<feature type="domain" description="ABC transmembrane type-1" evidence="8">
    <location>
        <begin position="88"/>
        <end position="277"/>
    </location>
</feature>
<dbReference type="PANTHER" id="PTHR43744">
    <property type="entry name" value="ABC TRANSPORTER PERMEASE PROTEIN MG189-RELATED-RELATED"/>
    <property type="match status" value="1"/>
</dbReference>
<feature type="transmembrane region" description="Helical" evidence="7">
    <location>
        <begin position="84"/>
        <end position="113"/>
    </location>
</feature>
<dbReference type="CDD" id="cd06261">
    <property type="entry name" value="TM_PBP2"/>
    <property type="match status" value="1"/>
</dbReference>
<evidence type="ECO:0000256" key="7">
    <source>
        <dbReference type="RuleBase" id="RU363032"/>
    </source>
</evidence>
<keyword evidence="3" id="KW-1003">Cell membrane</keyword>
<reference evidence="10" key="1">
    <citation type="journal article" date="2019" name="Int. J. Syst. Evol. Microbiol.">
        <title>The Global Catalogue of Microorganisms (GCM) 10K type strain sequencing project: providing services to taxonomists for standard genome sequencing and annotation.</title>
        <authorList>
            <consortium name="The Broad Institute Genomics Platform"/>
            <consortium name="The Broad Institute Genome Sequencing Center for Infectious Disease"/>
            <person name="Wu L."/>
            <person name="Ma J."/>
        </authorList>
    </citation>
    <scope>NUCLEOTIDE SEQUENCE [LARGE SCALE GENOMIC DNA]</scope>
    <source>
        <strain evidence="10">CGMCC 1.12471</strain>
    </source>
</reference>
<evidence type="ECO:0000256" key="3">
    <source>
        <dbReference type="ARBA" id="ARBA00022475"/>
    </source>
</evidence>
<evidence type="ECO:0000256" key="6">
    <source>
        <dbReference type="ARBA" id="ARBA00023136"/>
    </source>
</evidence>
<evidence type="ECO:0000313" key="10">
    <source>
        <dbReference type="Proteomes" id="UP001597347"/>
    </source>
</evidence>
<evidence type="ECO:0000313" key="9">
    <source>
        <dbReference type="EMBL" id="MFD1722853.1"/>
    </source>
</evidence>
<name>A0ABW4LH94_9MICO</name>
<keyword evidence="2 7" id="KW-0813">Transport</keyword>
<dbReference type="Proteomes" id="UP001597347">
    <property type="component" value="Unassembled WGS sequence"/>
</dbReference>
<evidence type="ECO:0000256" key="1">
    <source>
        <dbReference type="ARBA" id="ARBA00004651"/>
    </source>
</evidence>
<evidence type="ECO:0000259" key="8">
    <source>
        <dbReference type="PROSITE" id="PS50928"/>
    </source>
</evidence>
<dbReference type="Pfam" id="PF00528">
    <property type="entry name" value="BPD_transp_1"/>
    <property type="match status" value="1"/>
</dbReference>
<dbReference type="EMBL" id="JBHUEA010000030">
    <property type="protein sequence ID" value="MFD1722853.1"/>
    <property type="molecule type" value="Genomic_DNA"/>
</dbReference>
<dbReference type="PANTHER" id="PTHR43744:SF12">
    <property type="entry name" value="ABC TRANSPORTER PERMEASE PROTEIN MG189-RELATED"/>
    <property type="match status" value="1"/>
</dbReference>
<dbReference type="InterPro" id="IPR000515">
    <property type="entry name" value="MetI-like"/>
</dbReference>
<organism evidence="9 10">
    <name type="scientific">Amnibacterium endophyticum</name>
    <dbReference type="NCBI Taxonomy" id="2109337"/>
    <lineage>
        <taxon>Bacteria</taxon>
        <taxon>Bacillati</taxon>
        <taxon>Actinomycetota</taxon>
        <taxon>Actinomycetes</taxon>
        <taxon>Micrococcales</taxon>
        <taxon>Microbacteriaceae</taxon>
        <taxon>Amnibacterium</taxon>
    </lineage>
</organism>
<protein>
    <submittedName>
        <fullName evidence="9">Carbohydrate ABC transporter permease</fullName>
    </submittedName>
</protein>
<feature type="transmembrane region" description="Helical" evidence="7">
    <location>
        <begin position="153"/>
        <end position="177"/>
    </location>
</feature>
<feature type="transmembrane region" description="Helical" evidence="7">
    <location>
        <begin position="256"/>
        <end position="277"/>
    </location>
</feature>
<evidence type="ECO:0000256" key="4">
    <source>
        <dbReference type="ARBA" id="ARBA00022692"/>
    </source>
</evidence>
<comment type="subcellular location">
    <subcellularLocation>
        <location evidence="1 7">Cell membrane</location>
        <topology evidence="1 7">Multi-pass membrane protein</topology>
    </subcellularLocation>
</comment>
<evidence type="ECO:0000256" key="5">
    <source>
        <dbReference type="ARBA" id="ARBA00022989"/>
    </source>
</evidence>
<feature type="transmembrane region" description="Helical" evidence="7">
    <location>
        <begin position="198"/>
        <end position="220"/>
    </location>
</feature>
<accession>A0ABW4LH94</accession>
<evidence type="ECO:0000256" key="2">
    <source>
        <dbReference type="ARBA" id="ARBA00022448"/>
    </source>
</evidence>
<dbReference type="InterPro" id="IPR035906">
    <property type="entry name" value="MetI-like_sf"/>
</dbReference>
<feature type="transmembrane region" description="Helical" evidence="7">
    <location>
        <begin position="29"/>
        <end position="52"/>
    </location>
</feature>
<keyword evidence="5 7" id="KW-1133">Transmembrane helix</keyword>
<proteinExistence type="inferred from homology"/>
<dbReference type="Gene3D" id="1.10.3720.10">
    <property type="entry name" value="MetI-like"/>
    <property type="match status" value="1"/>
</dbReference>
<keyword evidence="6 7" id="KW-0472">Membrane</keyword>